<dbReference type="AlphaFoldDB" id="A0AAJ8DYN3"/>
<dbReference type="GeneID" id="84590813"/>
<reference evidence="2" key="2">
    <citation type="submission" date="2025-08" db="UniProtKB">
        <authorList>
            <consortium name="RefSeq"/>
        </authorList>
    </citation>
    <scope>IDENTIFICATION</scope>
</reference>
<reference evidence="2" key="1">
    <citation type="submission" date="2025-02" db="EMBL/GenBank/DDBJ databases">
        <authorList>
            <consortium name="NCBI Genome Project"/>
        </authorList>
    </citation>
    <scope>NUCLEOTIDE SEQUENCE</scope>
</reference>
<dbReference type="RefSeq" id="XP_059600469.1">
    <property type="nucleotide sequence ID" value="XM_059747301.1"/>
</dbReference>
<protein>
    <submittedName>
        <fullName evidence="2">Uncharacterized protein</fullName>
    </submittedName>
</protein>
<evidence type="ECO:0000256" key="1">
    <source>
        <dbReference type="SAM" id="MobiDB-lite"/>
    </source>
</evidence>
<name>A0AAJ8DYN3_ASPNG</name>
<evidence type="ECO:0000313" key="2">
    <source>
        <dbReference type="RefSeq" id="XP_059600469.1"/>
    </source>
</evidence>
<sequence length="193" mass="21902">MADDCGIACGPCCSHHWQSNDSLYCALHAPVSDYEDLKKNHCLPQRRQHLRSKGGKAEDQVTWQSSCQQNERIPGGKRPETARNPTEPLSDRTTTEPGKPPTHWRYSRWRQHRGYRFSWNEVVEMVRPLRKVKFGGLLMAGMPTDFMCRPNKVGQPKEGDIDITCRNAIQEASKNVSWPNLVAVVPIEHPVSG</sequence>
<dbReference type="KEGG" id="ang:An04g01040"/>
<dbReference type="VEuPathDB" id="FungiDB:An04g01040"/>
<gene>
    <name evidence="2" type="ORF">An04g01040</name>
</gene>
<feature type="region of interest" description="Disordered" evidence="1">
    <location>
        <begin position="51"/>
        <end position="103"/>
    </location>
</feature>
<proteinExistence type="predicted"/>
<accession>A0AAJ8DYN3</accession>
<feature type="compositionally biased region" description="Polar residues" evidence="1">
    <location>
        <begin position="61"/>
        <end position="71"/>
    </location>
</feature>
<organism evidence="2">
    <name type="scientific">Aspergillus niger</name>
    <dbReference type="NCBI Taxonomy" id="5061"/>
    <lineage>
        <taxon>Eukaryota</taxon>
        <taxon>Fungi</taxon>
        <taxon>Dikarya</taxon>
        <taxon>Ascomycota</taxon>
        <taxon>Pezizomycotina</taxon>
        <taxon>Eurotiomycetes</taxon>
        <taxon>Eurotiomycetidae</taxon>
        <taxon>Eurotiales</taxon>
        <taxon>Aspergillaceae</taxon>
        <taxon>Aspergillus</taxon>
        <taxon>Aspergillus subgen. Circumdati</taxon>
    </lineage>
</organism>